<dbReference type="Proteomes" id="UP001595953">
    <property type="component" value="Unassembled WGS sequence"/>
</dbReference>
<keyword evidence="2" id="KW-1185">Reference proteome</keyword>
<comment type="caution">
    <text evidence="1">The sequence shown here is derived from an EMBL/GenBank/DDBJ whole genome shotgun (WGS) entry which is preliminary data.</text>
</comment>
<evidence type="ECO:0008006" key="3">
    <source>
        <dbReference type="Google" id="ProtNLM"/>
    </source>
</evidence>
<evidence type="ECO:0000313" key="1">
    <source>
        <dbReference type="EMBL" id="MFC4721410.1"/>
    </source>
</evidence>
<protein>
    <recommendedName>
        <fullName evidence="3">Glycine dehydrogenase</fullName>
    </recommendedName>
</protein>
<gene>
    <name evidence="1" type="ORF">ACFO5O_03685</name>
</gene>
<sequence length="85" mass="10204">MKKNFLFISCEEAQHICDKSQYGESTFWEKIKLNIRVSWCRITRAYIKKNRTLTKTIKSSKVECLKIEEQKALKKSFEEQLQQQN</sequence>
<proteinExistence type="predicted"/>
<dbReference type="RefSeq" id="WP_387961083.1">
    <property type="nucleotide sequence ID" value="NZ_JBHSGP010000007.1"/>
</dbReference>
<accession>A0ABV9N1G8</accession>
<organism evidence="1 2">
    <name type="scientific">Geojedonia litorea</name>
    <dbReference type="NCBI Taxonomy" id="1268269"/>
    <lineage>
        <taxon>Bacteria</taxon>
        <taxon>Pseudomonadati</taxon>
        <taxon>Bacteroidota</taxon>
        <taxon>Flavobacteriia</taxon>
        <taxon>Flavobacteriales</taxon>
        <taxon>Flavobacteriaceae</taxon>
        <taxon>Geojedonia</taxon>
    </lineage>
</organism>
<dbReference type="EMBL" id="JBHSGP010000007">
    <property type="protein sequence ID" value="MFC4721410.1"/>
    <property type="molecule type" value="Genomic_DNA"/>
</dbReference>
<reference evidence="2" key="1">
    <citation type="journal article" date="2019" name="Int. J. Syst. Evol. Microbiol.">
        <title>The Global Catalogue of Microorganisms (GCM) 10K type strain sequencing project: providing services to taxonomists for standard genome sequencing and annotation.</title>
        <authorList>
            <consortium name="The Broad Institute Genomics Platform"/>
            <consortium name="The Broad Institute Genome Sequencing Center for Infectious Disease"/>
            <person name="Wu L."/>
            <person name="Ma J."/>
        </authorList>
    </citation>
    <scope>NUCLEOTIDE SEQUENCE [LARGE SCALE GENOMIC DNA]</scope>
    <source>
        <strain evidence="2">CCUG 63682</strain>
    </source>
</reference>
<name>A0ABV9N1G8_9FLAO</name>
<evidence type="ECO:0000313" key="2">
    <source>
        <dbReference type="Proteomes" id="UP001595953"/>
    </source>
</evidence>